<evidence type="ECO:0000313" key="1">
    <source>
        <dbReference type="EMBL" id="GBM73848.1"/>
    </source>
</evidence>
<gene>
    <name evidence="1" type="ORF">AVEN_2910_1</name>
</gene>
<organism evidence="1 2">
    <name type="scientific">Araneus ventricosus</name>
    <name type="common">Orbweaver spider</name>
    <name type="synonym">Epeira ventricosa</name>
    <dbReference type="NCBI Taxonomy" id="182803"/>
    <lineage>
        <taxon>Eukaryota</taxon>
        <taxon>Metazoa</taxon>
        <taxon>Ecdysozoa</taxon>
        <taxon>Arthropoda</taxon>
        <taxon>Chelicerata</taxon>
        <taxon>Arachnida</taxon>
        <taxon>Araneae</taxon>
        <taxon>Araneomorphae</taxon>
        <taxon>Entelegynae</taxon>
        <taxon>Araneoidea</taxon>
        <taxon>Araneidae</taxon>
        <taxon>Araneus</taxon>
    </lineage>
</organism>
<accession>A0A4Y2I843</accession>
<keyword evidence="2" id="KW-1185">Reference proteome</keyword>
<comment type="caution">
    <text evidence="1">The sequence shown here is derived from an EMBL/GenBank/DDBJ whole genome shotgun (WGS) entry which is preliminary data.</text>
</comment>
<dbReference type="Proteomes" id="UP000499080">
    <property type="component" value="Unassembled WGS sequence"/>
</dbReference>
<evidence type="ECO:0000313" key="2">
    <source>
        <dbReference type="Proteomes" id="UP000499080"/>
    </source>
</evidence>
<proteinExistence type="predicted"/>
<sequence length="98" mass="11476">MHKLILECSTPLEAEDVLSLHINFDPMSGGVSECKNFVFFTTFYLNPFSPDRKFAGPMRRMPDQFDEFAKAWGKSHEKQNKNEVYKTQKRAYYETKGE</sequence>
<name>A0A4Y2I843_ARAVE</name>
<reference evidence="1 2" key="1">
    <citation type="journal article" date="2019" name="Sci. Rep.">
        <title>Orb-weaving spider Araneus ventricosus genome elucidates the spidroin gene catalogue.</title>
        <authorList>
            <person name="Kono N."/>
            <person name="Nakamura H."/>
            <person name="Ohtoshi R."/>
            <person name="Moran D.A.P."/>
            <person name="Shinohara A."/>
            <person name="Yoshida Y."/>
            <person name="Fujiwara M."/>
            <person name="Mori M."/>
            <person name="Tomita M."/>
            <person name="Arakawa K."/>
        </authorList>
    </citation>
    <scope>NUCLEOTIDE SEQUENCE [LARGE SCALE GENOMIC DNA]</scope>
</reference>
<protein>
    <submittedName>
        <fullName evidence="1">Uncharacterized protein</fullName>
    </submittedName>
</protein>
<dbReference type="EMBL" id="BGPR01105679">
    <property type="protein sequence ID" value="GBM73848.1"/>
    <property type="molecule type" value="Genomic_DNA"/>
</dbReference>
<dbReference type="AlphaFoldDB" id="A0A4Y2I843"/>